<name>A0A0W8CU83_PHYNI</name>
<dbReference type="AlphaFoldDB" id="A0A0W8CU83"/>
<feature type="region of interest" description="Disordered" evidence="1">
    <location>
        <begin position="1"/>
        <end position="42"/>
    </location>
</feature>
<reference evidence="2 3" key="1">
    <citation type="submission" date="2015-11" db="EMBL/GenBank/DDBJ databases">
        <title>Genomes and virulence difference between two physiological races of Phytophthora nicotianae.</title>
        <authorList>
            <person name="Liu H."/>
            <person name="Ma X."/>
            <person name="Yu H."/>
            <person name="Fang D."/>
            <person name="Li Y."/>
            <person name="Wang X."/>
            <person name="Wang W."/>
            <person name="Dong Y."/>
            <person name="Xiao B."/>
        </authorList>
    </citation>
    <scope>NUCLEOTIDE SEQUENCE [LARGE SCALE GENOMIC DNA]</scope>
    <source>
        <strain evidence="3">race 1</strain>
    </source>
</reference>
<evidence type="ECO:0000313" key="2">
    <source>
        <dbReference type="EMBL" id="KUF87574.1"/>
    </source>
</evidence>
<dbReference type="Proteomes" id="UP000054636">
    <property type="component" value="Unassembled WGS sequence"/>
</dbReference>
<gene>
    <name evidence="2" type="ORF">AM588_10005121</name>
</gene>
<dbReference type="EMBL" id="LNFP01001130">
    <property type="protein sequence ID" value="KUF87574.1"/>
    <property type="molecule type" value="Genomic_DNA"/>
</dbReference>
<sequence length="684" mass="77819">MELTADSGTLESPPSSASASPSAVPQEPKKKRVVKKRKATHTIRKEQKAALEKEIEELQAKLENIKFRALVQQGEVSRSYHDKTVENAVLKESIQDQHLVMAQVRALLSGQMQHQMSGVRPMETRICLSADREERRRVLHALREAKLREAKRFLCARSSGIKPNTPYFQEERYESADGGYCIARFEITPLYGVKGGVRAVFDAVLQAAFNVEIIISETSGNITVREDDDMNDESVSQMRLVSQTNRGVLVENNLVHFTEYAHGESGKGCYAVTSTDFVDEDELYPYRPLERVRRDMTAAMLVSYLDSPKKGDKKEDEPVVILMRWASHVVTREVDQSDISDNVQEPVKKKRAYKKRKATNTVRKEEKLALQVEIAALQAKLKNLELQTLVQRGEEDTVLHNTVAHNAMLRDFVQEQHLAMAHAQGMLLGCALRHSYQVRPTEMFIHLSADRKERLETLKVVREPKLYYAKRFIQHRSIGMHPTAEYFHEERYETPEGDYCNVRFDRVPLGGVKGGIRAVLDALKYAAFNAEIIISETSGNLTIREDDDVTEEECSQLRLVTRTSRGFLVENNLVHFTEFSNTEGGSYAVTSADFVDEDVLYPYRPQERIRRDATAAILVTSHVDPDRYEADPVIVVTRWAFTRICHTELDVPHEVLREMRDLSGRVSQTILNCVRESVGLPKQS</sequence>
<feature type="compositionally biased region" description="Polar residues" evidence="1">
    <location>
        <begin position="1"/>
        <end position="10"/>
    </location>
</feature>
<evidence type="ECO:0000313" key="3">
    <source>
        <dbReference type="Proteomes" id="UP000054636"/>
    </source>
</evidence>
<feature type="compositionally biased region" description="Basic residues" evidence="1">
    <location>
        <begin position="29"/>
        <end position="42"/>
    </location>
</feature>
<organism evidence="2 3">
    <name type="scientific">Phytophthora nicotianae</name>
    <name type="common">Potato buckeye rot agent</name>
    <name type="synonym">Phytophthora parasitica</name>
    <dbReference type="NCBI Taxonomy" id="4792"/>
    <lineage>
        <taxon>Eukaryota</taxon>
        <taxon>Sar</taxon>
        <taxon>Stramenopiles</taxon>
        <taxon>Oomycota</taxon>
        <taxon>Peronosporomycetes</taxon>
        <taxon>Peronosporales</taxon>
        <taxon>Peronosporaceae</taxon>
        <taxon>Phytophthora</taxon>
    </lineage>
</organism>
<proteinExistence type="predicted"/>
<comment type="caution">
    <text evidence="2">The sequence shown here is derived from an EMBL/GenBank/DDBJ whole genome shotgun (WGS) entry which is preliminary data.</text>
</comment>
<feature type="compositionally biased region" description="Low complexity" evidence="1">
    <location>
        <begin position="12"/>
        <end position="23"/>
    </location>
</feature>
<evidence type="ECO:0000256" key="1">
    <source>
        <dbReference type="SAM" id="MobiDB-lite"/>
    </source>
</evidence>
<accession>A0A0W8CU83</accession>
<protein>
    <submittedName>
        <fullName evidence="2">Phospholipid-transporting ATPase 2</fullName>
    </submittedName>
</protein>